<keyword evidence="6 9" id="KW-0819">tRNA processing</keyword>
<dbReference type="UniPathway" id="UPA00989"/>
<gene>
    <name evidence="10" type="primary">yggH</name>
    <name evidence="9" type="synonym">trmB</name>
    <name evidence="10" type="ORF">Lche_0708</name>
</gene>
<feature type="binding site" evidence="9">
    <location>
        <position position="106"/>
    </location>
    <ligand>
        <name>S-adenosyl-L-methionine</name>
        <dbReference type="ChEBI" id="CHEBI:59789"/>
    </ligand>
</feature>
<comment type="caution">
    <text evidence="9">Lacks conserved residue(s) required for the propagation of feature annotation.</text>
</comment>
<dbReference type="InterPro" id="IPR003358">
    <property type="entry name" value="tRNA_(Gua-N-7)_MeTrfase_Trmb"/>
</dbReference>
<dbReference type="FunFam" id="3.40.50.150:FF:000035">
    <property type="entry name" value="tRNA (guanine-N(7)-)-methyltransferase"/>
    <property type="match status" value="1"/>
</dbReference>
<comment type="function">
    <text evidence="2 9">Catalyzes the formation of N(7)-methylguanine at position 46 (m7G46) in tRNA.</text>
</comment>
<dbReference type="InterPro" id="IPR055361">
    <property type="entry name" value="tRNA_methyltr_TrmB_bact"/>
</dbReference>
<feature type="binding site" evidence="9">
    <location>
        <position position="133"/>
    </location>
    <ligand>
        <name>substrate</name>
    </ligand>
</feature>
<sequence>MQRRIKSYVLRAGRVSNRQNQGLELWLKDYELAVDGNPWNLAAAFNRNADTVVEIGFGMGASLLAMAKNNPEINYIGIEVHLAGVGSLAADLHEHQLSNVRIVAHDAVEVFRTQLLDNSLGGVQIFFPDPWHKKRHHKRRLIQKEFIQLVTKKLKPGGFIHCATDWQEYAEHMLDVLSTEPALKNSQHDGGYSPRPLSRPLTKFEQRGERLGHGVWDLMFNKLPESQ</sequence>
<dbReference type="HAMAP" id="MF_01057">
    <property type="entry name" value="tRNA_methyltr_TrmB"/>
    <property type="match status" value="1"/>
</dbReference>
<comment type="caution">
    <text evidence="10">The sequence shown here is derived from an EMBL/GenBank/DDBJ whole genome shotgun (WGS) entry which is preliminary data.</text>
</comment>
<dbReference type="NCBIfam" id="TIGR00091">
    <property type="entry name" value="tRNA (guanosine(46)-N7)-methyltransferase TrmB"/>
    <property type="match status" value="1"/>
</dbReference>
<evidence type="ECO:0000256" key="8">
    <source>
        <dbReference type="ARBA" id="ARBA00060767"/>
    </source>
</evidence>
<feature type="binding site" evidence="9">
    <location>
        <position position="54"/>
    </location>
    <ligand>
        <name>S-adenosyl-L-methionine</name>
        <dbReference type="ChEBI" id="CHEBI:59789"/>
    </ligand>
</feature>
<evidence type="ECO:0000313" key="11">
    <source>
        <dbReference type="Proteomes" id="UP000054921"/>
    </source>
</evidence>
<keyword evidence="4 9" id="KW-0808">Transferase</keyword>
<dbReference type="GO" id="GO:0008176">
    <property type="term" value="F:tRNA (guanine(46)-N7)-methyltransferase activity"/>
    <property type="evidence" value="ECO:0007669"/>
    <property type="project" value="UniProtKB-UniRule"/>
</dbReference>
<comment type="catalytic activity">
    <reaction evidence="1 9">
        <text>guanosine(46) in tRNA + S-adenosyl-L-methionine = N(7)-methylguanosine(46) in tRNA + S-adenosyl-L-homocysteine</text>
        <dbReference type="Rhea" id="RHEA:42708"/>
        <dbReference type="Rhea" id="RHEA-COMP:10188"/>
        <dbReference type="Rhea" id="RHEA-COMP:10189"/>
        <dbReference type="ChEBI" id="CHEBI:57856"/>
        <dbReference type="ChEBI" id="CHEBI:59789"/>
        <dbReference type="ChEBI" id="CHEBI:74269"/>
        <dbReference type="ChEBI" id="CHEBI:74480"/>
        <dbReference type="EC" id="2.1.1.33"/>
    </reaction>
</comment>
<feature type="binding site" evidence="9">
    <location>
        <position position="165"/>
    </location>
    <ligand>
        <name>substrate</name>
    </ligand>
</feature>
<dbReference type="Proteomes" id="UP000054921">
    <property type="component" value="Unassembled WGS sequence"/>
</dbReference>
<dbReference type="Gene3D" id="3.40.50.150">
    <property type="entry name" value="Vaccinia Virus protein VP39"/>
    <property type="match status" value="1"/>
</dbReference>
<dbReference type="OrthoDB" id="9802090at2"/>
<dbReference type="PANTHER" id="PTHR23417">
    <property type="entry name" value="3-DEOXY-D-MANNO-OCTULOSONIC-ACID TRANSFERASE/TRNA GUANINE-N 7 - -METHYLTRANSFERASE"/>
    <property type="match status" value="1"/>
</dbReference>
<dbReference type="STRING" id="28084.Lche_0708"/>
<feature type="binding site" evidence="9">
    <location>
        <position position="79"/>
    </location>
    <ligand>
        <name>S-adenosyl-L-methionine</name>
        <dbReference type="ChEBI" id="CHEBI:59789"/>
    </ligand>
</feature>
<dbReference type="GO" id="GO:0043527">
    <property type="term" value="C:tRNA methyltransferase complex"/>
    <property type="evidence" value="ECO:0007669"/>
    <property type="project" value="TreeGrafter"/>
</dbReference>
<dbReference type="InterPro" id="IPR029063">
    <property type="entry name" value="SAM-dependent_MTases_sf"/>
</dbReference>
<evidence type="ECO:0000256" key="4">
    <source>
        <dbReference type="ARBA" id="ARBA00022679"/>
    </source>
</evidence>
<feature type="binding site" evidence="9">
    <location>
        <position position="129"/>
    </location>
    <ligand>
        <name>S-adenosyl-L-methionine</name>
        <dbReference type="ChEBI" id="CHEBI:59789"/>
    </ligand>
</feature>
<dbReference type="SUPFAM" id="SSF53335">
    <property type="entry name" value="S-adenosyl-L-methionine-dependent methyltransferases"/>
    <property type="match status" value="1"/>
</dbReference>
<proteinExistence type="inferred from homology"/>
<dbReference type="Pfam" id="PF02390">
    <property type="entry name" value="Methyltransf_4"/>
    <property type="match status" value="1"/>
</dbReference>
<dbReference type="AlphaFoldDB" id="A0A0W0SGB3"/>
<comment type="similarity">
    <text evidence="8 9">Belongs to the class I-like SAM-binding methyltransferase superfamily. TrmB family.</text>
</comment>
<keyword evidence="3 9" id="KW-0489">Methyltransferase</keyword>
<evidence type="ECO:0000256" key="6">
    <source>
        <dbReference type="ARBA" id="ARBA00022694"/>
    </source>
</evidence>
<evidence type="ECO:0000256" key="2">
    <source>
        <dbReference type="ARBA" id="ARBA00003015"/>
    </source>
</evidence>
<organism evidence="10 11">
    <name type="scientific">Legionella cherrii</name>
    <dbReference type="NCBI Taxonomy" id="28084"/>
    <lineage>
        <taxon>Bacteria</taxon>
        <taxon>Pseudomonadati</taxon>
        <taxon>Pseudomonadota</taxon>
        <taxon>Gammaproteobacteria</taxon>
        <taxon>Legionellales</taxon>
        <taxon>Legionellaceae</taxon>
        <taxon>Legionella</taxon>
    </lineage>
</organism>
<protein>
    <recommendedName>
        <fullName evidence="9">tRNA (guanine-N(7)-)-methyltransferase</fullName>
        <ecNumber evidence="9">2.1.1.33</ecNumber>
    </recommendedName>
    <alternativeName>
        <fullName evidence="9">tRNA (guanine(46)-N(7))-methyltransferase</fullName>
    </alternativeName>
    <alternativeName>
        <fullName evidence="9">tRNA(m7G46)-methyltransferase</fullName>
    </alternativeName>
</protein>
<evidence type="ECO:0000256" key="3">
    <source>
        <dbReference type="ARBA" id="ARBA00022603"/>
    </source>
</evidence>
<keyword evidence="5 9" id="KW-0949">S-adenosyl-L-methionine</keyword>
<evidence type="ECO:0000256" key="7">
    <source>
        <dbReference type="ARBA" id="ARBA00060552"/>
    </source>
</evidence>
<evidence type="ECO:0000256" key="1">
    <source>
        <dbReference type="ARBA" id="ARBA00000142"/>
    </source>
</evidence>
<dbReference type="PANTHER" id="PTHR23417:SF14">
    <property type="entry name" value="PENTACOTRIPEPTIDE-REPEAT REGION OF PRORP DOMAIN-CONTAINING PROTEIN"/>
    <property type="match status" value="1"/>
</dbReference>
<evidence type="ECO:0000313" key="10">
    <source>
        <dbReference type="EMBL" id="KTC82444.1"/>
    </source>
</evidence>
<reference evidence="10 11" key="1">
    <citation type="submission" date="2015-11" db="EMBL/GenBank/DDBJ databases">
        <title>Genomic analysis of 38 Legionella species identifies large and diverse effector repertoires.</title>
        <authorList>
            <person name="Burstein D."/>
            <person name="Amaro F."/>
            <person name="Zusman T."/>
            <person name="Lifshitz Z."/>
            <person name="Cohen O."/>
            <person name="Gilbert J.A."/>
            <person name="Pupko T."/>
            <person name="Shuman H.A."/>
            <person name="Segal G."/>
        </authorList>
    </citation>
    <scope>NUCLEOTIDE SEQUENCE [LARGE SCALE GENOMIC DNA]</scope>
    <source>
        <strain evidence="10 11">ORW</strain>
    </source>
</reference>
<name>A0A0W0SGB3_9GAMM</name>
<accession>A0A0W0SGB3</accession>
<dbReference type="RefSeq" id="WP_058387407.1">
    <property type="nucleotide sequence ID" value="NZ_LNXW01000009.1"/>
</dbReference>
<comment type="pathway">
    <text evidence="7 9">tRNA modification; N(7)-methylguanine-tRNA biosynthesis.</text>
</comment>
<dbReference type="PATRIC" id="fig|28084.5.peg.760"/>
<feature type="binding site" evidence="9">
    <location>
        <begin position="202"/>
        <end position="205"/>
    </location>
    <ligand>
        <name>substrate</name>
    </ligand>
</feature>
<dbReference type="EMBL" id="LNXW01000009">
    <property type="protein sequence ID" value="KTC82444.1"/>
    <property type="molecule type" value="Genomic_DNA"/>
</dbReference>
<evidence type="ECO:0000256" key="9">
    <source>
        <dbReference type="HAMAP-Rule" id="MF_01057"/>
    </source>
</evidence>
<dbReference type="PROSITE" id="PS51625">
    <property type="entry name" value="SAM_MT_TRMB"/>
    <property type="match status" value="1"/>
</dbReference>
<evidence type="ECO:0000256" key="5">
    <source>
        <dbReference type="ARBA" id="ARBA00022691"/>
    </source>
</evidence>
<dbReference type="CDD" id="cd02440">
    <property type="entry name" value="AdoMet_MTases"/>
    <property type="match status" value="1"/>
</dbReference>
<dbReference type="EC" id="2.1.1.33" evidence="9"/>